<keyword evidence="2" id="KW-0723">Serine/threonine-protein kinase</keyword>
<feature type="region of interest" description="Disordered" evidence="8">
    <location>
        <begin position="109"/>
        <end position="187"/>
    </location>
</feature>
<feature type="compositionally biased region" description="Polar residues" evidence="8">
    <location>
        <begin position="109"/>
        <end position="152"/>
    </location>
</feature>
<evidence type="ECO:0000256" key="8">
    <source>
        <dbReference type="SAM" id="MobiDB-lite"/>
    </source>
</evidence>
<evidence type="ECO:0000313" key="10">
    <source>
        <dbReference type="EMBL" id="CAY68114.1"/>
    </source>
</evidence>
<dbReference type="PROSITE" id="PS00107">
    <property type="entry name" value="PROTEIN_KINASE_ATP"/>
    <property type="match status" value="1"/>
</dbReference>
<keyword evidence="4 7" id="KW-0547">Nucleotide-binding</keyword>
<dbReference type="CDD" id="cd06626">
    <property type="entry name" value="STKc_MEKK4"/>
    <property type="match status" value="1"/>
</dbReference>
<feature type="binding site" evidence="7">
    <location>
        <position position="1245"/>
    </location>
    <ligand>
        <name>ATP</name>
        <dbReference type="ChEBI" id="CHEBI:30616"/>
    </ligand>
</feature>
<evidence type="ECO:0000256" key="4">
    <source>
        <dbReference type="ARBA" id="ARBA00022741"/>
    </source>
</evidence>
<dbReference type="RefSeq" id="XP_002490395.1">
    <property type="nucleotide sequence ID" value="XM_002490350.1"/>
</dbReference>
<feature type="compositionally biased region" description="Polar residues" evidence="8">
    <location>
        <begin position="44"/>
        <end position="54"/>
    </location>
</feature>
<dbReference type="SUPFAM" id="SSF56112">
    <property type="entry name" value="Protein kinase-like (PK-like)"/>
    <property type="match status" value="1"/>
</dbReference>
<dbReference type="GO" id="GO:0030447">
    <property type="term" value="P:filamentous growth"/>
    <property type="evidence" value="ECO:0007669"/>
    <property type="project" value="UniProtKB-ARBA"/>
</dbReference>
<proteinExistence type="inferred from homology"/>
<dbReference type="HOGENOM" id="CLU_001999_2_0_1"/>
<name>C4QXZ1_KOMPG</name>
<dbReference type="SMR" id="C4QXZ1"/>
<dbReference type="STRING" id="644223.C4QXZ1"/>
<evidence type="ECO:0000313" key="11">
    <source>
        <dbReference type="Proteomes" id="UP000000314"/>
    </source>
</evidence>
<accession>C4QXZ1</accession>
<dbReference type="InterPro" id="IPR000719">
    <property type="entry name" value="Prot_kinase_dom"/>
</dbReference>
<sequence length="1505" mass="171464">MFPTFSWCQSSEHSPTLSKKLVLYVSQTIANLLSYQFTTPLHSTPQSTLDSQMGDSEDPSKTEQGVVKDSGGIELVSPKQSPTESPNNSRKIELTKDNSLIHLITVNDSKNSPVVTPSNALGSLNIHRPSNTPGSPGRSNSALNVPGRTNTNPLSGLQRSRSSSRSLPKSTRPYLSANNSNSSKYNNDQFMRQEMLYLRKVKDADNLKYDYYNKGIGSVTDVGEEDYDDESGAETEAEIEMDHLGINDPSDKRMMLQRKQSAELNERLSPSLDNQLQHNKRVSVFEGEKQSSSSLFNMPFTSELLSKLKEDNGISLFNLALPRSDNIMDGGLENSLSLDHNAMVERMEWQSMLNSVLTGDIVKAEKTKLIVPANEVEGESYLHATYKENLWLGIRSKIFCRTEAEQKRLIYYSRGLADETINEILQFKVQYPDSFSGSQSRIALEQVTKILDKFESMGTLWRTHKEMCNEKPMCASPEFESRINALNAWKNITEAGGNEAEALTKWVGNDDLDILRSGSSESTIRIHTDTLPDDSLAIKSDILRDNRSFVERVLKEKDLSSIFEKRLFSSVLRWITKAKESYLEFRKLFQDMNLPSYMKKLLELALFPANLIKELIRVRLRYARKLKNPTLMMIDQMIEDFRLYIGLACDIRTQLMEYCYPQEGWVIENVLDPSFDQTILDCVHYYLVLLNRKLLDSSRSYKTFRTFKEPEELEKQWFSLQNVGFYVEGGGLEISIQFTTLTSKLVHRLLAYLQYQIQEGPVASTKSELIRWYTTTTENFGALRRKLLRFTNVLDFSFRNASVYKLDNYRNKKFLSLLKDTNHVLVRSETFEKYGIHLIVSEHFINKPSEVIRVLKGAQLGVDFQTIPSKHFKVLQNYSEYFDYMKAKEASSDSDDDDAFVPSDGARKDQSPGYVLVICFTRPTLWEGKYMELDTSSIPVINVEPGNLMLISDIASSNLNNTENAFLDIAGESIGEFVERRCSLDKVYHEFLRIRRSFYKMTCTLLDSVAMLRGRCKRVSNSNELMNTIFIYMRDFGNNSLQTFSGYRKPALIMKLIQISIEWLSFIVDECSPTAQKTFKWSVLALEFAMEITRDFNILAVSDEDFVQLKNKVAGCMSLLISHFDIMGARSTEMQKKRIMNWRLEKNENLEMYGKDDAVLNTIRKDMLTQIEEIEKHRHQLQSEQQSVGRVLDDTDTDNQYLTFLSSSFSSVSIRWQKGKFIGGGSFGSVYASVNLDTGGVMAVKEIRFQDVQSIRKVVPQVKEEMTVLEMLSHPNIVQYFGVEVHRDRVYIFMEYCEGGSLAGLLEHGRIEDEMVIQVYTLQMLEGVAYLHKSGIVHRDIKPENVLLDHMGVIKFVDFGAAKVIAQERTQDRRPSATRKLNSLIGTPMYLSPEVILGNDQGKHGSLDIWSLGCCVLEMATGRRPWANIDNEFAIMYQIASGNLPQFPGPDQLSEAGCKFLANCLEKDPYKRLTAVELLNDPWIMAIRDEALGESPSEASSDHGE</sequence>
<feature type="compositionally biased region" description="Polar residues" evidence="8">
    <location>
        <begin position="78"/>
        <end position="89"/>
    </location>
</feature>
<evidence type="ECO:0000256" key="3">
    <source>
        <dbReference type="ARBA" id="ARBA00022679"/>
    </source>
</evidence>
<comment type="similarity">
    <text evidence="1">Belongs to the protein kinase superfamily. STE Ser/Thr protein kinase family. MAP kinase kinase kinase subfamily.</text>
</comment>
<evidence type="ECO:0000256" key="6">
    <source>
        <dbReference type="ARBA" id="ARBA00022840"/>
    </source>
</evidence>
<dbReference type="PROSITE" id="PS50011">
    <property type="entry name" value="PROTEIN_KINASE_DOM"/>
    <property type="match status" value="1"/>
</dbReference>
<dbReference type="eggNOG" id="KOG4645">
    <property type="taxonomic scope" value="Eukaryota"/>
</dbReference>
<dbReference type="GO" id="GO:0004674">
    <property type="term" value="F:protein serine/threonine kinase activity"/>
    <property type="evidence" value="ECO:0007669"/>
    <property type="project" value="UniProtKB-KW"/>
</dbReference>
<dbReference type="OMA" id="PPCVDEN"/>
<dbReference type="InterPro" id="IPR050538">
    <property type="entry name" value="MAP_kinase_kinase_kinase"/>
</dbReference>
<reference evidence="10 11" key="1">
    <citation type="journal article" date="2009" name="Nat. Biotechnol.">
        <title>Genome sequence of the recombinant protein production host Pichia pastoris.</title>
        <authorList>
            <person name="De Schutter K."/>
            <person name="Lin Y.C."/>
            <person name="Tiels P."/>
            <person name="Van Hecke A."/>
            <person name="Glinka S."/>
            <person name="Weber-Lehmann J."/>
            <person name="Rouze P."/>
            <person name="Van de Peer Y."/>
            <person name="Callewaert N."/>
        </authorList>
    </citation>
    <scope>NUCLEOTIDE SEQUENCE [LARGE SCALE GENOMIC DNA]</scope>
    <source>
        <strain evidence="11">GS115 / ATCC 20864</strain>
    </source>
</reference>
<dbReference type="InterPro" id="IPR008271">
    <property type="entry name" value="Ser/Thr_kinase_AS"/>
</dbReference>
<gene>
    <name evidence="10" type="ordered locus">PAS_chr1-4_0279</name>
</gene>
<dbReference type="PANTHER" id="PTHR48016:SF32">
    <property type="entry name" value="MITOGEN-ACTIVATED PROTEIN KINASE KINASE KINASE 4"/>
    <property type="match status" value="1"/>
</dbReference>
<evidence type="ECO:0000256" key="5">
    <source>
        <dbReference type="ARBA" id="ARBA00022777"/>
    </source>
</evidence>
<dbReference type="GO" id="GO:0005524">
    <property type="term" value="F:ATP binding"/>
    <property type="evidence" value="ECO:0007669"/>
    <property type="project" value="UniProtKB-UniRule"/>
</dbReference>
<dbReference type="PANTHER" id="PTHR48016">
    <property type="entry name" value="MAP KINASE KINASE KINASE SSK2-RELATED-RELATED"/>
    <property type="match status" value="1"/>
</dbReference>
<evidence type="ECO:0000256" key="1">
    <source>
        <dbReference type="ARBA" id="ARBA00006529"/>
    </source>
</evidence>
<feature type="region of interest" description="Disordered" evidence="8">
    <location>
        <begin position="44"/>
        <end position="94"/>
    </location>
</feature>
<organism evidence="10 11">
    <name type="scientific">Komagataella phaffii (strain GS115 / ATCC 20864)</name>
    <name type="common">Yeast</name>
    <name type="synonym">Pichia pastoris</name>
    <dbReference type="NCBI Taxonomy" id="644223"/>
    <lineage>
        <taxon>Eukaryota</taxon>
        <taxon>Fungi</taxon>
        <taxon>Dikarya</taxon>
        <taxon>Ascomycota</taxon>
        <taxon>Saccharomycotina</taxon>
        <taxon>Pichiomycetes</taxon>
        <taxon>Pichiales</taxon>
        <taxon>Pichiaceae</taxon>
        <taxon>Komagataella</taxon>
    </lineage>
</organism>
<dbReference type="GeneID" id="8196950"/>
<dbReference type="EMBL" id="FN392319">
    <property type="protein sequence ID" value="CAY68114.1"/>
    <property type="molecule type" value="Genomic_DNA"/>
</dbReference>
<dbReference type="Gene3D" id="1.10.510.10">
    <property type="entry name" value="Transferase(Phosphotransferase) domain 1"/>
    <property type="match status" value="1"/>
</dbReference>
<evidence type="ECO:0000259" key="9">
    <source>
        <dbReference type="PROSITE" id="PS50011"/>
    </source>
</evidence>
<dbReference type="GO" id="GO:0038066">
    <property type="term" value="P:p38MAPK cascade"/>
    <property type="evidence" value="ECO:0007669"/>
    <property type="project" value="TreeGrafter"/>
</dbReference>
<dbReference type="KEGG" id="ppa:PAS_chr1-4_0279"/>
<dbReference type="Pfam" id="PF00069">
    <property type="entry name" value="Pkinase"/>
    <property type="match status" value="1"/>
</dbReference>
<dbReference type="FunCoup" id="C4QXZ1">
    <property type="interactions" value="397"/>
</dbReference>
<evidence type="ECO:0000256" key="7">
    <source>
        <dbReference type="PROSITE-ProRule" id="PRU10141"/>
    </source>
</evidence>
<keyword evidence="3" id="KW-0808">Transferase</keyword>
<dbReference type="OrthoDB" id="1043025at2759"/>
<evidence type="ECO:0000256" key="2">
    <source>
        <dbReference type="ARBA" id="ARBA00022527"/>
    </source>
</evidence>
<keyword evidence="6 7" id="KW-0067">ATP-binding</keyword>
<protein>
    <submittedName>
        <fullName evidence="10">MAP kinase kinase kinase of the HOG1 mitogen-activated signaling pathway</fullName>
    </submittedName>
</protein>
<dbReference type="InParanoid" id="C4QXZ1"/>
<dbReference type="SMART" id="SM00220">
    <property type="entry name" value="S_TKc"/>
    <property type="match status" value="1"/>
</dbReference>
<feature type="compositionally biased region" description="Low complexity" evidence="8">
    <location>
        <begin position="153"/>
        <end position="187"/>
    </location>
</feature>
<feature type="domain" description="Protein kinase" evidence="9">
    <location>
        <begin position="1216"/>
        <end position="1484"/>
    </location>
</feature>
<dbReference type="InterPro" id="IPR017441">
    <property type="entry name" value="Protein_kinase_ATP_BS"/>
</dbReference>
<keyword evidence="11" id="KW-1185">Reference proteome</keyword>
<dbReference type="Proteomes" id="UP000000314">
    <property type="component" value="Chromosome 1"/>
</dbReference>
<dbReference type="PROSITE" id="PS00108">
    <property type="entry name" value="PROTEIN_KINASE_ST"/>
    <property type="match status" value="1"/>
</dbReference>
<keyword evidence="5 10" id="KW-0418">Kinase</keyword>
<dbReference type="FunFam" id="1.10.510.10:FF:000571">
    <property type="entry name" value="Maternal embryonic leucine zipper kinase"/>
    <property type="match status" value="1"/>
</dbReference>
<dbReference type="InterPro" id="IPR011009">
    <property type="entry name" value="Kinase-like_dom_sf"/>
</dbReference>